<proteinExistence type="inferred from homology"/>
<dbReference type="CDD" id="cd04724">
    <property type="entry name" value="Tryptophan_synthase_alpha"/>
    <property type="match status" value="1"/>
</dbReference>
<evidence type="ECO:0000313" key="10">
    <source>
        <dbReference type="EMBL" id="MCL7048790.1"/>
    </source>
</evidence>
<dbReference type="Gene3D" id="3.20.20.70">
    <property type="entry name" value="Aldolase class I"/>
    <property type="match status" value="1"/>
</dbReference>
<evidence type="ECO:0000256" key="4">
    <source>
        <dbReference type="ARBA" id="ARBA00022605"/>
    </source>
</evidence>
<dbReference type="PANTHER" id="PTHR43406">
    <property type="entry name" value="TRYPTOPHAN SYNTHASE, ALPHA CHAIN"/>
    <property type="match status" value="1"/>
</dbReference>
<evidence type="ECO:0000256" key="8">
    <source>
        <dbReference type="ARBA" id="ARBA00049047"/>
    </source>
</evidence>
<dbReference type="GO" id="GO:0009507">
    <property type="term" value="C:chloroplast"/>
    <property type="evidence" value="ECO:0007669"/>
    <property type="project" value="TreeGrafter"/>
</dbReference>
<comment type="pathway">
    <text evidence="1">Amino-acid biosynthesis; L-tryptophan biosynthesis; L-tryptophan from chorismate: step 5/5.</text>
</comment>
<keyword evidence="11" id="KW-1185">Reference proteome</keyword>
<keyword evidence="5" id="KW-0822">Tryptophan biosynthesis</keyword>
<organism evidence="10 11">
    <name type="scientific">Papaver nudicaule</name>
    <name type="common">Iceland poppy</name>
    <dbReference type="NCBI Taxonomy" id="74823"/>
    <lineage>
        <taxon>Eukaryota</taxon>
        <taxon>Viridiplantae</taxon>
        <taxon>Streptophyta</taxon>
        <taxon>Embryophyta</taxon>
        <taxon>Tracheophyta</taxon>
        <taxon>Spermatophyta</taxon>
        <taxon>Magnoliopsida</taxon>
        <taxon>Ranunculales</taxon>
        <taxon>Papaveraceae</taxon>
        <taxon>Papaveroideae</taxon>
        <taxon>Papaver</taxon>
    </lineage>
</organism>
<dbReference type="InterPro" id="IPR013785">
    <property type="entry name" value="Aldolase_TIM"/>
</dbReference>
<dbReference type="InterPro" id="IPR002028">
    <property type="entry name" value="Trp_synthase_suA"/>
</dbReference>
<protein>
    <recommendedName>
        <fullName evidence="3">tryptophan synthase</fullName>
        <ecNumber evidence="3">4.2.1.20</ecNumber>
    </recommendedName>
</protein>
<dbReference type="GO" id="GO:0005829">
    <property type="term" value="C:cytosol"/>
    <property type="evidence" value="ECO:0007669"/>
    <property type="project" value="TreeGrafter"/>
</dbReference>
<name>A0AA41VWZ7_PAPNU</name>
<comment type="caution">
    <text evidence="10">The sequence shown here is derived from an EMBL/GenBank/DDBJ whole genome shotgun (WGS) entry which is preliminary data.</text>
</comment>
<dbReference type="Pfam" id="PF00290">
    <property type="entry name" value="Trp_syntA"/>
    <property type="match status" value="1"/>
</dbReference>
<accession>A0AA41VWZ7</accession>
<gene>
    <name evidence="10" type="ORF">MKW94_008927</name>
</gene>
<reference evidence="10" key="1">
    <citation type="submission" date="2022-03" db="EMBL/GenBank/DDBJ databases">
        <title>A functionally conserved STORR gene fusion in Papaver species that diverged 16.8 million years ago.</title>
        <authorList>
            <person name="Catania T."/>
        </authorList>
    </citation>
    <scope>NUCLEOTIDE SEQUENCE</scope>
    <source>
        <strain evidence="10">S-191538</strain>
    </source>
</reference>
<comment type="catalytic activity">
    <reaction evidence="8">
        <text>(1S,2R)-1-C-(indol-3-yl)glycerol 3-phosphate + L-serine = D-glyceraldehyde 3-phosphate + L-tryptophan + H2O</text>
        <dbReference type="Rhea" id="RHEA:10532"/>
        <dbReference type="ChEBI" id="CHEBI:15377"/>
        <dbReference type="ChEBI" id="CHEBI:33384"/>
        <dbReference type="ChEBI" id="CHEBI:57912"/>
        <dbReference type="ChEBI" id="CHEBI:58866"/>
        <dbReference type="ChEBI" id="CHEBI:59776"/>
        <dbReference type="EC" id="4.2.1.20"/>
    </reaction>
</comment>
<evidence type="ECO:0000256" key="1">
    <source>
        <dbReference type="ARBA" id="ARBA00004733"/>
    </source>
</evidence>
<evidence type="ECO:0000256" key="3">
    <source>
        <dbReference type="ARBA" id="ARBA00012043"/>
    </source>
</evidence>
<dbReference type="GO" id="GO:0004834">
    <property type="term" value="F:tryptophan synthase activity"/>
    <property type="evidence" value="ECO:0007669"/>
    <property type="project" value="UniProtKB-EC"/>
</dbReference>
<evidence type="ECO:0000256" key="7">
    <source>
        <dbReference type="ARBA" id="ARBA00023239"/>
    </source>
</evidence>
<sequence length="179" mass="19470">MELSLRNSTTCVVSPMHQYCKNKPLHGRHNNQTRFLVMSSSTHLQDSSNRDNSFLSTSVSISETFTRLRQGQVAFIPYITAGDPDLETTAEALKVLDSCGADIIELGVPFSDPFADGPINQAAAMRALANGTTFDAIISMLEEVVPQVSCPIAIFTYYKPILDVGIGEFLSTIKSVGVH</sequence>
<evidence type="ECO:0000256" key="2">
    <source>
        <dbReference type="ARBA" id="ARBA00011270"/>
    </source>
</evidence>
<dbReference type="EC" id="4.2.1.20" evidence="3"/>
<dbReference type="InterPro" id="IPR011060">
    <property type="entry name" value="RibuloseP-bd_barrel"/>
</dbReference>
<evidence type="ECO:0000256" key="9">
    <source>
        <dbReference type="RuleBase" id="RU003662"/>
    </source>
</evidence>
<feature type="non-terminal residue" evidence="10">
    <location>
        <position position="1"/>
    </location>
</feature>
<keyword evidence="6" id="KW-0057">Aromatic amino acid biosynthesis</keyword>
<evidence type="ECO:0000256" key="6">
    <source>
        <dbReference type="ARBA" id="ARBA00023141"/>
    </source>
</evidence>
<dbReference type="EMBL" id="JAJJMA010308367">
    <property type="protein sequence ID" value="MCL7048790.1"/>
    <property type="molecule type" value="Genomic_DNA"/>
</dbReference>
<dbReference type="AlphaFoldDB" id="A0AA41VWZ7"/>
<dbReference type="PANTHER" id="PTHR43406:SF1">
    <property type="entry name" value="TRYPTOPHAN SYNTHASE ALPHA CHAIN, CHLOROPLASTIC"/>
    <property type="match status" value="1"/>
</dbReference>
<dbReference type="NCBIfam" id="TIGR00262">
    <property type="entry name" value="trpA"/>
    <property type="match status" value="1"/>
</dbReference>
<keyword evidence="7" id="KW-0456">Lyase</keyword>
<keyword evidence="4" id="KW-0028">Amino-acid biosynthesis</keyword>
<dbReference type="SUPFAM" id="SSF51366">
    <property type="entry name" value="Ribulose-phoshate binding barrel"/>
    <property type="match status" value="1"/>
</dbReference>
<evidence type="ECO:0000313" key="11">
    <source>
        <dbReference type="Proteomes" id="UP001177140"/>
    </source>
</evidence>
<comment type="similarity">
    <text evidence="9">Belongs to the TrpA family.</text>
</comment>
<evidence type="ECO:0000256" key="5">
    <source>
        <dbReference type="ARBA" id="ARBA00022822"/>
    </source>
</evidence>
<comment type="subunit">
    <text evidence="2">Tetramer of two alpha and two beta chains.</text>
</comment>
<dbReference type="Proteomes" id="UP001177140">
    <property type="component" value="Unassembled WGS sequence"/>
</dbReference>